<dbReference type="Gene3D" id="3.40.20.10">
    <property type="entry name" value="Severin"/>
    <property type="match status" value="1"/>
</dbReference>
<dbReference type="OrthoDB" id="3979788at2759"/>
<dbReference type="SUPFAM" id="SSF82754">
    <property type="entry name" value="C-terminal, gelsolin-like domain of Sec23/24"/>
    <property type="match status" value="1"/>
</dbReference>
<feature type="domain" description="Zinc finger Sec23/Sec24-type" evidence="11">
    <location>
        <begin position="258"/>
        <end position="296"/>
    </location>
</feature>
<dbReference type="OMA" id="WMERLGH"/>
<accession>A0A2K1IG34</accession>
<dbReference type="GO" id="GO:0006886">
    <property type="term" value="P:intracellular protein transport"/>
    <property type="evidence" value="ECO:0007669"/>
    <property type="project" value="InterPro"/>
</dbReference>
<dbReference type="Gene3D" id="1.20.120.730">
    <property type="entry name" value="Sec23/Sec24 helical domain"/>
    <property type="match status" value="1"/>
</dbReference>
<dbReference type="GO" id="GO:0030127">
    <property type="term" value="C:COPII vesicle coat"/>
    <property type="evidence" value="ECO:0000318"/>
    <property type="project" value="GO_Central"/>
</dbReference>
<dbReference type="GeneID" id="112276522"/>
<dbReference type="InterPro" id="IPR006895">
    <property type="entry name" value="Znf_Sec23_Sec24"/>
</dbReference>
<dbReference type="Gramene" id="Pp3c24_9090V3.1">
    <property type="protein sequence ID" value="Pp3c24_9090V3.1"/>
    <property type="gene ID" value="Pp3c24_9090"/>
</dbReference>
<evidence type="ECO:0000313" key="17">
    <source>
        <dbReference type="Proteomes" id="UP000006727"/>
    </source>
</evidence>
<feature type="compositionally biased region" description="Polar residues" evidence="10">
    <location>
        <begin position="20"/>
        <end position="29"/>
    </location>
</feature>
<feature type="compositionally biased region" description="Pro residues" evidence="10">
    <location>
        <begin position="141"/>
        <end position="154"/>
    </location>
</feature>
<reference evidence="16" key="3">
    <citation type="submission" date="2020-12" db="UniProtKB">
        <authorList>
            <consortium name="EnsemblPlants"/>
        </authorList>
    </citation>
    <scope>IDENTIFICATION</scope>
</reference>
<dbReference type="Pfam" id="PF08033">
    <property type="entry name" value="Sec23_BS"/>
    <property type="match status" value="1"/>
</dbReference>
<evidence type="ECO:0000313" key="16">
    <source>
        <dbReference type="EnsemblPlants" id="Pp3c24_9090V3.1"/>
    </source>
</evidence>
<reference evidence="15 17" key="1">
    <citation type="journal article" date="2008" name="Science">
        <title>The Physcomitrella genome reveals evolutionary insights into the conquest of land by plants.</title>
        <authorList>
            <person name="Rensing S."/>
            <person name="Lang D."/>
            <person name="Zimmer A."/>
            <person name="Terry A."/>
            <person name="Salamov A."/>
            <person name="Shapiro H."/>
            <person name="Nishiyama T."/>
            <person name="Perroud P.-F."/>
            <person name="Lindquist E."/>
            <person name="Kamisugi Y."/>
            <person name="Tanahashi T."/>
            <person name="Sakakibara K."/>
            <person name="Fujita T."/>
            <person name="Oishi K."/>
            <person name="Shin-I T."/>
            <person name="Kuroki Y."/>
            <person name="Toyoda A."/>
            <person name="Suzuki Y."/>
            <person name="Hashimoto A."/>
            <person name="Yamaguchi K."/>
            <person name="Sugano A."/>
            <person name="Kohara Y."/>
            <person name="Fujiyama A."/>
            <person name="Anterola A."/>
            <person name="Aoki S."/>
            <person name="Ashton N."/>
            <person name="Barbazuk W.B."/>
            <person name="Barker E."/>
            <person name="Bennetzen J."/>
            <person name="Bezanilla M."/>
            <person name="Blankenship R."/>
            <person name="Cho S.H."/>
            <person name="Dutcher S."/>
            <person name="Estelle M."/>
            <person name="Fawcett J.A."/>
            <person name="Gundlach H."/>
            <person name="Hanada K."/>
            <person name="Heyl A."/>
            <person name="Hicks K.A."/>
            <person name="Hugh J."/>
            <person name="Lohr M."/>
            <person name="Mayer K."/>
            <person name="Melkozernov A."/>
            <person name="Murata T."/>
            <person name="Nelson D."/>
            <person name="Pils B."/>
            <person name="Prigge M."/>
            <person name="Reiss B."/>
            <person name="Renner T."/>
            <person name="Rombauts S."/>
            <person name="Rushton P."/>
            <person name="Sanderfoot A."/>
            <person name="Schween G."/>
            <person name="Shiu S.-H."/>
            <person name="Stueber K."/>
            <person name="Theodoulou F.L."/>
            <person name="Tu H."/>
            <person name="Van de Peer Y."/>
            <person name="Verrier P.J."/>
            <person name="Waters E."/>
            <person name="Wood A."/>
            <person name="Yang L."/>
            <person name="Cove D."/>
            <person name="Cuming A."/>
            <person name="Hasebe M."/>
            <person name="Lucas S."/>
            <person name="Mishler D.B."/>
            <person name="Reski R."/>
            <person name="Grigoriev I."/>
            <person name="Quatrano R.S."/>
            <person name="Boore J.L."/>
        </authorList>
    </citation>
    <scope>NUCLEOTIDE SEQUENCE [LARGE SCALE GENOMIC DNA]</scope>
    <source>
        <strain evidence="16 17">cv. Gransden 2004</strain>
    </source>
</reference>
<dbReference type="GO" id="GO:0070971">
    <property type="term" value="C:endoplasmic reticulum exit site"/>
    <property type="evidence" value="ECO:0000318"/>
    <property type="project" value="GO_Central"/>
</dbReference>
<comment type="function">
    <text evidence="9">Component of the coat protein complex II (COPII) which promotes the formation of transport vesicles from the endoplasmic reticulum (ER). The coat has two main functions, the physical deformation of the endoplasmic reticulum membrane into vesicles and the selection of cargo molecules.</text>
</comment>
<dbReference type="EMBL" id="ABEU02000024">
    <property type="protein sequence ID" value="PNR28234.1"/>
    <property type="molecule type" value="Genomic_DNA"/>
</dbReference>
<dbReference type="KEGG" id="ppp:112276522"/>
<keyword evidence="3 9" id="KW-0256">Endoplasmic reticulum</keyword>
<name>A0A2K1IG34_PHYPA</name>
<dbReference type="GO" id="GO:0090110">
    <property type="term" value="P:COPII-coated vesicle cargo loading"/>
    <property type="evidence" value="ECO:0000318"/>
    <property type="project" value="GO_Central"/>
</dbReference>
<dbReference type="InterPro" id="IPR006896">
    <property type="entry name" value="Sec23/24_trunk_dom"/>
</dbReference>
<dbReference type="InterPro" id="IPR006900">
    <property type="entry name" value="Sec23/24_helical_dom"/>
</dbReference>
<dbReference type="PaxDb" id="3218-PP1S196_14V6.1"/>
<dbReference type="PANTHER" id="PTHR11141">
    <property type="entry name" value="PROTEIN TRANSPORT PROTEIN SEC23"/>
    <property type="match status" value="1"/>
</dbReference>
<dbReference type="GO" id="GO:0008270">
    <property type="term" value="F:zinc ion binding"/>
    <property type="evidence" value="ECO:0007669"/>
    <property type="project" value="InterPro"/>
</dbReference>
<dbReference type="SUPFAM" id="SSF81811">
    <property type="entry name" value="Helical domain of Sec23/24"/>
    <property type="match status" value="1"/>
</dbReference>
<keyword evidence="17" id="KW-1185">Reference proteome</keyword>
<keyword evidence="9" id="KW-0963">Cytoplasm</keyword>
<feature type="region of interest" description="Disordered" evidence="10">
    <location>
        <begin position="113"/>
        <end position="194"/>
    </location>
</feature>
<dbReference type="SUPFAM" id="SSF53300">
    <property type="entry name" value="vWA-like"/>
    <property type="match status" value="1"/>
</dbReference>
<dbReference type="Pfam" id="PF04811">
    <property type="entry name" value="Sec23_trunk"/>
    <property type="match status" value="1"/>
</dbReference>
<dbReference type="Pfam" id="PF04810">
    <property type="entry name" value="zf-Sec23_Sec24"/>
    <property type="match status" value="1"/>
</dbReference>
<dbReference type="GO" id="GO:0005096">
    <property type="term" value="F:GTPase activator activity"/>
    <property type="evidence" value="ECO:0000318"/>
    <property type="project" value="GO_Central"/>
</dbReference>
<evidence type="ECO:0000256" key="3">
    <source>
        <dbReference type="ARBA" id="ARBA00022824"/>
    </source>
</evidence>
<dbReference type="STRING" id="3218.A0A2K1IG34"/>
<dbReference type="FunCoup" id="A0A2K1IG34">
    <property type="interactions" value="2240"/>
</dbReference>
<evidence type="ECO:0000256" key="4">
    <source>
        <dbReference type="ARBA" id="ARBA00022833"/>
    </source>
</evidence>
<organism evidence="15">
    <name type="scientific">Physcomitrium patens</name>
    <name type="common">Spreading-leaved earth moss</name>
    <name type="synonym">Physcomitrella patens</name>
    <dbReference type="NCBI Taxonomy" id="3218"/>
    <lineage>
        <taxon>Eukaryota</taxon>
        <taxon>Viridiplantae</taxon>
        <taxon>Streptophyta</taxon>
        <taxon>Embryophyta</taxon>
        <taxon>Bryophyta</taxon>
        <taxon>Bryophytina</taxon>
        <taxon>Bryopsida</taxon>
        <taxon>Funariidae</taxon>
        <taxon>Funariales</taxon>
        <taxon>Funariaceae</taxon>
        <taxon>Physcomitrium</taxon>
    </lineage>
</organism>
<dbReference type="SUPFAM" id="SSF82919">
    <property type="entry name" value="Zn-finger domain of Sec23/24"/>
    <property type="match status" value="1"/>
</dbReference>
<gene>
    <name evidence="16" type="primary">LOC112276522</name>
    <name evidence="15" type="ORF">PHYPA_028826</name>
</gene>
<evidence type="ECO:0000256" key="8">
    <source>
        <dbReference type="ARBA" id="ARBA00023329"/>
    </source>
</evidence>
<keyword evidence="8 9" id="KW-0968">Cytoplasmic vesicle</keyword>
<keyword evidence="6 9" id="KW-0653">Protein transport</keyword>
<feature type="region of interest" description="Disordered" evidence="10">
    <location>
        <begin position="1"/>
        <end position="101"/>
    </location>
</feature>
<evidence type="ECO:0000256" key="9">
    <source>
        <dbReference type="RuleBase" id="RU365030"/>
    </source>
</evidence>
<keyword evidence="2 9" id="KW-0479">Metal-binding</keyword>
<dbReference type="InterPro" id="IPR036174">
    <property type="entry name" value="Znf_Sec23_Sec24_sf"/>
</dbReference>
<comment type="similarity">
    <text evidence="9">Belongs to the SEC23/SEC24 family. SEC23 subfamily.</text>
</comment>
<dbReference type="Gramene" id="Pp3c24_9090V3.2">
    <property type="protein sequence ID" value="Pp3c24_9090V3.2"/>
    <property type="gene ID" value="Pp3c24_9090"/>
</dbReference>
<evidence type="ECO:0000259" key="14">
    <source>
        <dbReference type="Pfam" id="PF08033"/>
    </source>
</evidence>
<dbReference type="AlphaFoldDB" id="A0A2K1IG34"/>
<feature type="domain" description="Sec23/Sec24 helical" evidence="13">
    <location>
        <begin position="688"/>
        <end position="786"/>
    </location>
</feature>
<dbReference type="RefSeq" id="XP_024363682.1">
    <property type="nucleotide sequence ID" value="XM_024507914.2"/>
</dbReference>
<dbReference type="Gene3D" id="2.30.30.380">
    <property type="entry name" value="Zn-finger domain of Sec23/24"/>
    <property type="match status" value="1"/>
</dbReference>
<dbReference type="Gene3D" id="3.40.50.410">
    <property type="entry name" value="von Willebrand factor, type A domain"/>
    <property type="match status" value="1"/>
</dbReference>
<dbReference type="SUPFAM" id="SSF81995">
    <property type="entry name" value="beta-sandwich domain of Sec23/24"/>
    <property type="match status" value="1"/>
</dbReference>
<dbReference type="InterPro" id="IPR012990">
    <property type="entry name" value="Beta-sandwich_Sec23_24"/>
</dbReference>
<evidence type="ECO:0000259" key="11">
    <source>
        <dbReference type="Pfam" id="PF04810"/>
    </source>
</evidence>
<dbReference type="InterPro" id="IPR036465">
    <property type="entry name" value="vWFA_dom_sf"/>
</dbReference>
<evidence type="ECO:0000313" key="15">
    <source>
        <dbReference type="EMBL" id="PNR28234.1"/>
    </source>
</evidence>
<feature type="domain" description="Sec23/Sec24 trunk" evidence="12">
    <location>
        <begin position="340"/>
        <end position="567"/>
    </location>
</feature>
<dbReference type="PANTHER" id="PTHR11141:SF6">
    <property type="entry name" value="PROTEIN TRANSPORT PROTEIN SEC23 A"/>
    <property type="match status" value="1"/>
</dbReference>
<dbReference type="EnsemblPlants" id="Pp3c24_9090V3.2">
    <property type="protein sequence ID" value="Pp3c24_9090V3.2"/>
    <property type="gene ID" value="Pp3c24_9090"/>
</dbReference>
<keyword evidence="1 9" id="KW-0813">Transport</keyword>
<feature type="compositionally biased region" description="Basic and acidic residues" evidence="10">
    <location>
        <begin position="79"/>
        <end position="90"/>
    </location>
</feature>
<evidence type="ECO:0000256" key="2">
    <source>
        <dbReference type="ARBA" id="ARBA00022723"/>
    </source>
</evidence>
<keyword evidence="7 9" id="KW-0472">Membrane</keyword>
<evidence type="ECO:0000259" key="12">
    <source>
        <dbReference type="Pfam" id="PF04811"/>
    </source>
</evidence>
<evidence type="ECO:0000256" key="6">
    <source>
        <dbReference type="ARBA" id="ARBA00022927"/>
    </source>
</evidence>
<protein>
    <recommendedName>
        <fullName evidence="9">Protein transport protein SEC23</fullName>
    </recommendedName>
</protein>
<evidence type="ECO:0000256" key="10">
    <source>
        <dbReference type="SAM" id="MobiDB-lite"/>
    </source>
</evidence>
<feature type="domain" description="Sec23/Sec24 beta-sandwich" evidence="14">
    <location>
        <begin position="582"/>
        <end position="677"/>
    </location>
</feature>
<dbReference type="InterPro" id="IPR037364">
    <property type="entry name" value="Sec23"/>
</dbReference>
<dbReference type="InterPro" id="IPR036175">
    <property type="entry name" value="Sec23/24_helical_dom_sf"/>
</dbReference>
<evidence type="ECO:0000256" key="7">
    <source>
        <dbReference type="ARBA" id="ARBA00023136"/>
    </source>
</evidence>
<dbReference type="InterPro" id="IPR036180">
    <property type="entry name" value="Gelsolin-like_dom_sf"/>
</dbReference>
<dbReference type="GO" id="GO:0005789">
    <property type="term" value="C:endoplasmic reticulum membrane"/>
    <property type="evidence" value="ECO:0007669"/>
    <property type="project" value="UniProtKB-SubCell"/>
</dbReference>
<proteinExistence type="inferred from homology"/>
<evidence type="ECO:0000256" key="5">
    <source>
        <dbReference type="ARBA" id="ARBA00022892"/>
    </source>
</evidence>
<sequence length="934" mass="101156">MEQGGSQRQGHYHSHGQHMPSPSQESLTLGNVPPPPTFGAGSLDPARAAAAAAQPLLRHAVSATPGLVPTPSLHSHSRQGHDHVEHHSDGGEFPAANGDEGLGASVLRTAQSMPVIPMGPPPASSGSLLPSFATPSQYAGPPAPPKFSSPPRPLQPEYDVQPPRIPSNFAEIPLAPHSPAQRADNGLASPSGVGSYGGVSEEEFDAYNLSASAPFLLFSAQKVLSERKLMNTPSLGFGALVCPGREIEPSPPVIMHEPFRCQNCGAYVNQHSTIAPRTGSWSCTFCKKSNESNGEYRAASIDDLRNWPELATSVVDYVDSGTRRPGFVSVSEASMSAPVVLLIDDSLDEEHLAQLQESLHTFLDSLSSATRIGIVTYGRTVSVFDLSESGVAAADVLPGDSGLSHELKQMLIYGTGVYLAPIHVCLSIAHSIVSALRPYRGGLAEAMRERCIGTAVDVVLALIQGPATELPVSTSKRSGGRSRVLLCVGGPNTLGPGSLPYSTNHPNYPYMEKKATKHMEHLGQEARRLDIAVDILCAGTCPVRIPTLQPLASASGGLLVLHDDFGEVYCTNLQRAVRRSTGFRGILEIRCSDDVAVTRVIGPGEEAHVGTRSGQFRNDTSTAVRLLSVEDCQAFAIIIELEDDLEESHVHFQIVARYSSVHQAEVTRVMTVRLPTTDTLTDYLHSVDDEVAAVLIAKKTVLEAKTTRDAADMRASVDERVKDIAVKLGNNATKSKILPFPSSLSRMPELLFHLKRGPLLGSIIGHEDERAVYRNLYLQAGFELSLRMIAPRLLMHREAGTFEELPAHDVAMQSDSVIVLDHGTDVFIWTGLRVVADEARNAEAQAACRTLVQELTEQRFPAPRMLSFKEGSSQARYLQSRLIPAHKDPPYEQEARFPQLRVLTVEQRARLKSSFLPTDDLSFCEWMRRLKLSV</sequence>
<dbReference type="Proteomes" id="UP000006727">
    <property type="component" value="Chromosome 24"/>
</dbReference>
<dbReference type="EnsemblPlants" id="Pp3c24_9090V3.1">
    <property type="protein sequence ID" value="Pp3c24_9090V3.1"/>
    <property type="gene ID" value="Pp3c24_9090"/>
</dbReference>
<evidence type="ECO:0000256" key="1">
    <source>
        <dbReference type="ARBA" id="ARBA00022448"/>
    </source>
</evidence>
<keyword evidence="4 9" id="KW-0862">Zinc</keyword>
<dbReference type="Pfam" id="PF04815">
    <property type="entry name" value="Sec23_helical"/>
    <property type="match status" value="1"/>
</dbReference>
<dbReference type="InterPro" id="IPR029006">
    <property type="entry name" value="ADF-H/Gelsolin-like_dom_sf"/>
</dbReference>
<keyword evidence="5 9" id="KW-0931">ER-Golgi transport</keyword>
<evidence type="ECO:0000259" key="13">
    <source>
        <dbReference type="Pfam" id="PF04815"/>
    </source>
</evidence>
<comment type="subcellular location">
    <subcellularLocation>
        <location evidence="9">Cytoplasmic vesicle</location>
        <location evidence="9">COPII-coated vesicle membrane</location>
        <topology evidence="9">Peripheral membrane protein</topology>
        <orientation evidence="9">Cytoplasmic side</orientation>
    </subcellularLocation>
    <subcellularLocation>
        <location evidence="9">Endoplasmic reticulum membrane</location>
        <topology evidence="9">Peripheral membrane protein</topology>
        <orientation evidence="9">Cytoplasmic side</orientation>
    </subcellularLocation>
</comment>
<reference evidence="15 17" key="2">
    <citation type="journal article" date="2018" name="Plant J.">
        <title>The Physcomitrella patens chromosome-scale assembly reveals moss genome structure and evolution.</title>
        <authorList>
            <person name="Lang D."/>
            <person name="Ullrich K.K."/>
            <person name="Murat F."/>
            <person name="Fuchs J."/>
            <person name="Jenkins J."/>
            <person name="Haas F.B."/>
            <person name="Piednoel M."/>
            <person name="Gundlach H."/>
            <person name="Van Bel M."/>
            <person name="Meyberg R."/>
            <person name="Vives C."/>
            <person name="Morata J."/>
            <person name="Symeonidi A."/>
            <person name="Hiss M."/>
            <person name="Muchero W."/>
            <person name="Kamisugi Y."/>
            <person name="Saleh O."/>
            <person name="Blanc G."/>
            <person name="Decker E.L."/>
            <person name="van Gessel N."/>
            <person name="Grimwood J."/>
            <person name="Hayes R.D."/>
            <person name="Graham S.W."/>
            <person name="Gunter L.E."/>
            <person name="McDaniel S.F."/>
            <person name="Hoernstein S.N.W."/>
            <person name="Larsson A."/>
            <person name="Li F.W."/>
            <person name="Perroud P.F."/>
            <person name="Phillips J."/>
            <person name="Ranjan P."/>
            <person name="Rokshar D.S."/>
            <person name="Rothfels C.J."/>
            <person name="Schneider L."/>
            <person name="Shu S."/>
            <person name="Stevenson D.W."/>
            <person name="Thummler F."/>
            <person name="Tillich M."/>
            <person name="Villarreal Aguilar J.C."/>
            <person name="Widiez T."/>
            <person name="Wong G.K."/>
            <person name="Wymore A."/>
            <person name="Zhang Y."/>
            <person name="Zimmer A.D."/>
            <person name="Quatrano R.S."/>
            <person name="Mayer K.F.X."/>
            <person name="Goodstein D."/>
            <person name="Casacuberta J.M."/>
            <person name="Vandepoele K."/>
            <person name="Reski R."/>
            <person name="Cuming A.C."/>
            <person name="Tuskan G.A."/>
            <person name="Maumus F."/>
            <person name="Salse J."/>
            <person name="Schmutz J."/>
            <person name="Rensing S.A."/>
        </authorList>
    </citation>
    <scope>NUCLEOTIDE SEQUENCE [LARGE SCALE GENOMIC DNA]</scope>
    <source>
        <strain evidence="16 17">cv. Gransden 2004</strain>
    </source>
</reference>